<dbReference type="Pfam" id="PF02674">
    <property type="entry name" value="Colicin_V"/>
    <property type="match status" value="1"/>
</dbReference>
<keyword evidence="3 5" id="KW-1133">Transmembrane helix</keyword>
<keyword evidence="4 5" id="KW-0472">Membrane</keyword>
<protein>
    <recommendedName>
        <fullName evidence="8">Colicin V production protein</fullName>
    </recommendedName>
</protein>
<dbReference type="AlphaFoldDB" id="A0A2M6WPR1"/>
<organism evidence="6 7">
    <name type="scientific">Candidatus Falkowbacteria bacterium CG10_big_fil_rev_8_21_14_0_10_39_9</name>
    <dbReference type="NCBI Taxonomy" id="1974566"/>
    <lineage>
        <taxon>Bacteria</taxon>
        <taxon>Candidatus Falkowiibacteriota</taxon>
    </lineage>
</organism>
<feature type="transmembrane region" description="Helical" evidence="5">
    <location>
        <begin position="65"/>
        <end position="86"/>
    </location>
</feature>
<feature type="transmembrane region" description="Helical" evidence="5">
    <location>
        <begin position="32"/>
        <end position="53"/>
    </location>
</feature>
<dbReference type="PANTHER" id="PTHR37306">
    <property type="entry name" value="COLICIN V PRODUCTION PROTEIN"/>
    <property type="match status" value="1"/>
</dbReference>
<sequence>MVPIIDVVLILFLSGFVFYGLFFGLIKMVGYVAGMVIGAWAASHFYLIFYEWFKWLFFGYENVGKVISFIIVLTIVSRLVGIGFYLIEKIFNIIAIIPFLKGINKIAGAIFGFIEGTFTFGLIIYVASRYTLINSFLGEQLSVSKIAPFLMRLVNILTPLFPEALRALKSIVQI</sequence>
<evidence type="ECO:0000313" key="6">
    <source>
        <dbReference type="EMBL" id="PIT94760.1"/>
    </source>
</evidence>
<reference evidence="7" key="1">
    <citation type="submission" date="2017-09" db="EMBL/GenBank/DDBJ databases">
        <title>Depth-based differentiation of microbial function through sediment-hosted aquifers and enrichment of novel symbionts in the deep terrestrial subsurface.</title>
        <authorList>
            <person name="Probst A.J."/>
            <person name="Ladd B."/>
            <person name="Jarett J.K."/>
            <person name="Geller-Mcgrath D.E."/>
            <person name="Sieber C.M.K."/>
            <person name="Emerson J.B."/>
            <person name="Anantharaman K."/>
            <person name="Thomas B.C."/>
            <person name="Malmstrom R."/>
            <person name="Stieglmeier M."/>
            <person name="Klingl A."/>
            <person name="Woyke T."/>
            <person name="Ryan C.M."/>
            <person name="Banfield J.F."/>
        </authorList>
    </citation>
    <scope>NUCLEOTIDE SEQUENCE [LARGE SCALE GENOMIC DNA]</scope>
</reference>
<keyword evidence="2 5" id="KW-0812">Transmembrane</keyword>
<proteinExistence type="predicted"/>
<dbReference type="GO" id="GO:0016020">
    <property type="term" value="C:membrane"/>
    <property type="evidence" value="ECO:0007669"/>
    <property type="project" value="UniProtKB-SubCell"/>
</dbReference>
<dbReference type="EMBL" id="PFAQ01000037">
    <property type="protein sequence ID" value="PIT94760.1"/>
    <property type="molecule type" value="Genomic_DNA"/>
</dbReference>
<feature type="transmembrane region" description="Helical" evidence="5">
    <location>
        <begin position="7"/>
        <end position="26"/>
    </location>
</feature>
<evidence type="ECO:0000256" key="5">
    <source>
        <dbReference type="SAM" id="Phobius"/>
    </source>
</evidence>
<evidence type="ECO:0000256" key="3">
    <source>
        <dbReference type="ARBA" id="ARBA00022989"/>
    </source>
</evidence>
<evidence type="ECO:0000256" key="2">
    <source>
        <dbReference type="ARBA" id="ARBA00022692"/>
    </source>
</evidence>
<comment type="caution">
    <text evidence="6">The sequence shown here is derived from an EMBL/GenBank/DDBJ whole genome shotgun (WGS) entry which is preliminary data.</text>
</comment>
<comment type="subcellular location">
    <subcellularLocation>
        <location evidence="1">Membrane</location>
        <topology evidence="1">Multi-pass membrane protein</topology>
    </subcellularLocation>
</comment>
<dbReference type="InterPro" id="IPR003825">
    <property type="entry name" value="Colicin-V_CvpA"/>
</dbReference>
<gene>
    <name evidence="6" type="ORF">COT98_02265</name>
</gene>
<accession>A0A2M6WPR1</accession>
<evidence type="ECO:0008006" key="8">
    <source>
        <dbReference type="Google" id="ProtNLM"/>
    </source>
</evidence>
<evidence type="ECO:0000313" key="7">
    <source>
        <dbReference type="Proteomes" id="UP000228900"/>
    </source>
</evidence>
<name>A0A2M6WPR1_9BACT</name>
<dbReference type="Proteomes" id="UP000228900">
    <property type="component" value="Unassembled WGS sequence"/>
</dbReference>
<evidence type="ECO:0000256" key="1">
    <source>
        <dbReference type="ARBA" id="ARBA00004141"/>
    </source>
</evidence>
<feature type="transmembrane region" description="Helical" evidence="5">
    <location>
        <begin position="106"/>
        <end position="127"/>
    </location>
</feature>
<dbReference type="GO" id="GO:0009403">
    <property type="term" value="P:toxin biosynthetic process"/>
    <property type="evidence" value="ECO:0007669"/>
    <property type="project" value="InterPro"/>
</dbReference>
<dbReference type="PANTHER" id="PTHR37306:SF1">
    <property type="entry name" value="COLICIN V PRODUCTION PROTEIN"/>
    <property type="match status" value="1"/>
</dbReference>
<evidence type="ECO:0000256" key="4">
    <source>
        <dbReference type="ARBA" id="ARBA00023136"/>
    </source>
</evidence>